<organism evidence="2 3">
    <name type="scientific">Idiomarina baltica</name>
    <dbReference type="NCBI Taxonomy" id="190892"/>
    <lineage>
        <taxon>Bacteria</taxon>
        <taxon>Pseudomonadati</taxon>
        <taxon>Pseudomonadota</taxon>
        <taxon>Gammaproteobacteria</taxon>
        <taxon>Alteromonadales</taxon>
        <taxon>Idiomarinaceae</taxon>
        <taxon>Idiomarina</taxon>
    </lineage>
</organism>
<evidence type="ECO:0000259" key="1">
    <source>
        <dbReference type="Pfam" id="PF14344"/>
    </source>
</evidence>
<dbReference type="InterPro" id="IPR025510">
    <property type="entry name" value="DUF4397"/>
</dbReference>
<evidence type="ECO:0000313" key="3">
    <source>
        <dbReference type="Proteomes" id="UP000262878"/>
    </source>
</evidence>
<dbReference type="Pfam" id="PF14344">
    <property type="entry name" value="DUF4397"/>
    <property type="match status" value="2"/>
</dbReference>
<dbReference type="Proteomes" id="UP000262878">
    <property type="component" value="Unassembled WGS sequence"/>
</dbReference>
<feature type="domain" description="DUF4397" evidence="1">
    <location>
        <begin position="40"/>
        <end position="160"/>
    </location>
</feature>
<feature type="domain" description="DUF4397" evidence="1">
    <location>
        <begin position="255"/>
        <end position="373"/>
    </location>
</feature>
<comment type="caution">
    <text evidence="2">The sequence shown here is derived from an EMBL/GenBank/DDBJ whole genome shotgun (WGS) entry which is preliminary data.</text>
</comment>
<gene>
    <name evidence="2" type="ORF">DCR58_05270</name>
</gene>
<dbReference type="STRING" id="314276.OS145_02240"/>
<name>A0A348WNS1_9GAMM</name>
<evidence type="ECO:0000313" key="2">
    <source>
        <dbReference type="EMBL" id="HAR56183.1"/>
    </source>
</evidence>
<dbReference type="EMBL" id="DMUP01000117">
    <property type="protein sequence ID" value="HAR56183.1"/>
    <property type="molecule type" value="Genomic_DNA"/>
</dbReference>
<dbReference type="AlphaFoldDB" id="A0A348WNS1"/>
<sequence length="464" mass="47847">MRGITKLSVLLLPTLVLSGCWLDDDDNDDEVVVDPTPESSFVRVHHTASDAPNVNVIAEDTTLLENVPYQASSSVIEVEEGEYSITVEGILPDQSTAAVIGPADLTFNADTRYEIFAVGNVSDESLEPLVISNPVSDVASGNSRIQVVHAAYNAPGVDVYLTAPDAALADASPAATLEFSDDSGQVSVEAGDYRVRLTPVGETTVVYDSGTITLPDGSDYIVAATDNTATGDSPVTLQIATGDGTVLVPDANAGADVRVIHAAADAPNVDVTLNNAADPQITDLAFQSATDYINVAEGDYLIDVAATGGTPQVLDDIEFSLEATMSYSIYAVGALGDDTLALQALTEQRRSIATAAQLQVVHASPSAGNVDIYLTAAEDISDADPVVADVPFDVEGLVSTGSLQVTPGEYYATVTAAGTKTAAIGPVLFNLEGGGIYTVIAVDADGGGTPPQVILLDDLATPAQ</sequence>
<reference evidence="2 3" key="1">
    <citation type="journal article" date="2018" name="Nat. Biotechnol.">
        <title>A standardized bacterial taxonomy based on genome phylogeny substantially revises the tree of life.</title>
        <authorList>
            <person name="Parks D.H."/>
            <person name="Chuvochina M."/>
            <person name="Waite D.W."/>
            <person name="Rinke C."/>
            <person name="Skarshewski A."/>
            <person name="Chaumeil P.A."/>
            <person name="Hugenholtz P."/>
        </authorList>
    </citation>
    <scope>NUCLEOTIDE SEQUENCE [LARGE SCALE GENOMIC DNA]</scope>
    <source>
        <strain evidence="2">UBA9360</strain>
    </source>
</reference>
<proteinExistence type="predicted"/>
<protein>
    <submittedName>
        <fullName evidence="2">DUF4397 domain-containing protein</fullName>
    </submittedName>
</protein>
<dbReference type="PROSITE" id="PS51257">
    <property type="entry name" value="PROKAR_LIPOPROTEIN"/>
    <property type="match status" value="1"/>
</dbReference>
<accession>A0A348WNS1</accession>